<protein>
    <recommendedName>
        <fullName evidence="1">citrate lyase holo-[acyl-carrier protein] synthase</fullName>
        <ecNumber evidence="1">2.7.7.61</ecNumber>
    </recommendedName>
</protein>
<dbReference type="GO" id="GO:0051191">
    <property type="term" value="P:prosthetic group biosynthetic process"/>
    <property type="evidence" value="ECO:0007669"/>
    <property type="project" value="InterPro"/>
</dbReference>
<sequence>MENEKRSMKVMEGSASPLIYIRKVKDKRIESLNEMFQMPVVALRADLPVSMKGSPEEGVILSELEKAFKRTLGSRLLFEETYESGVTREILFVVRGDAHIYKENAVFTEESHPLGRFADIDIYECQEEFPISRLEMGYAPRECCICGSERSRCSTEKRHKDADVASYIRQEIDRYLTGNS</sequence>
<name>V4F456_9CLOT</name>
<dbReference type="Proteomes" id="UP000017747">
    <property type="component" value="Unassembled WGS sequence"/>
</dbReference>
<dbReference type="eggNOG" id="COG3697">
    <property type="taxonomic scope" value="Bacteria"/>
</dbReference>
<dbReference type="EMBL" id="AXUN02000164">
    <property type="protein sequence ID" value="ETA81060.1"/>
    <property type="molecule type" value="Genomic_DNA"/>
</dbReference>
<evidence type="ECO:0000313" key="5">
    <source>
        <dbReference type="EMBL" id="ETA81060.1"/>
    </source>
</evidence>
<proteinExistence type="predicted"/>
<evidence type="ECO:0000256" key="3">
    <source>
        <dbReference type="ARBA" id="ARBA00022695"/>
    </source>
</evidence>
<dbReference type="GO" id="GO:0050519">
    <property type="term" value="F:holo-citrate lyase synthase activity"/>
    <property type="evidence" value="ECO:0007669"/>
    <property type="project" value="UniProtKB-EC"/>
</dbReference>
<dbReference type="EC" id="2.7.7.61" evidence="1"/>
<dbReference type="AlphaFoldDB" id="V4F456"/>
<keyword evidence="6" id="KW-1185">Reference proteome</keyword>
<gene>
    <name evidence="5" type="ORF">T472_0208315</name>
</gene>
<comment type="caution">
    <text evidence="5">The sequence shown here is derived from an EMBL/GenBank/DDBJ whole genome shotgun (WGS) entry which is preliminary data.</text>
</comment>
<evidence type="ECO:0000256" key="4">
    <source>
        <dbReference type="ARBA" id="ARBA00048574"/>
    </source>
</evidence>
<dbReference type="STRING" id="994573.T472_0208315"/>
<comment type="catalytic activity">
    <reaction evidence="4">
        <text>apo-[citrate lyase ACP] + 2'-(5''-triphospho-alpha-D-ribosyl)-3'-dephospho-CoA = holo-[citrate lyase ACP] + diphosphate</text>
        <dbReference type="Rhea" id="RHEA:16333"/>
        <dbReference type="Rhea" id="RHEA-COMP:10157"/>
        <dbReference type="Rhea" id="RHEA-COMP:10158"/>
        <dbReference type="ChEBI" id="CHEBI:29999"/>
        <dbReference type="ChEBI" id="CHEBI:33019"/>
        <dbReference type="ChEBI" id="CHEBI:61378"/>
        <dbReference type="ChEBI" id="CHEBI:82683"/>
        <dbReference type="EC" id="2.7.7.61"/>
    </reaction>
</comment>
<evidence type="ECO:0000256" key="2">
    <source>
        <dbReference type="ARBA" id="ARBA00022679"/>
    </source>
</evidence>
<reference evidence="5 6" key="1">
    <citation type="journal article" date="2014" name="Genome Announc.">
        <title>Genome Sequence of Youngiibacter fragilis, the Type Strain of the Genus Youngiibacter.</title>
        <authorList>
            <person name="Wawrik C.B."/>
            <person name="Callaghan A.V."/>
            <person name="Stamps B.W."/>
            <person name="Wawrik B."/>
        </authorList>
    </citation>
    <scope>NUCLEOTIDE SEQUENCE [LARGE SCALE GENOMIC DNA]</scope>
    <source>
        <strain evidence="5 6">232.1</strain>
    </source>
</reference>
<evidence type="ECO:0000313" key="6">
    <source>
        <dbReference type="Proteomes" id="UP000017747"/>
    </source>
</evidence>
<organism evidence="5 6">
    <name type="scientific">Youngiibacter fragilis 232.1</name>
    <dbReference type="NCBI Taxonomy" id="994573"/>
    <lineage>
        <taxon>Bacteria</taxon>
        <taxon>Bacillati</taxon>
        <taxon>Bacillota</taxon>
        <taxon>Clostridia</taxon>
        <taxon>Eubacteriales</taxon>
        <taxon>Clostridiaceae</taxon>
        <taxon>Youngiibacter</taxon>
    </lineage>
</organism>
<dbReference type="OrthoDB" id="3196716at2"/>
<keyword evidence="3" id="KW-0548">Nucleotidyltransferase</keyword>
<dbReference type="Pfam" id="PF03802">
    <property type="entry name" value="CitX"/>
    <property type="match status" value="1"/>
</dbReference>
<accession>V4F456</accession>
<dbReference type="RefSeq" id="WP_023386387.1">
    <property type="nucleotide sequence ID" value="NZ_AXUN02000164.1"/>
</dbReference>
<dbReference type="InterPro" id="IPR005551">
    <property type="entry name" value="CitX"/>
</dbReference>
<keyword evidence="2" id="KW-0808">Transferase</keyword>
<evidence type="ECO:0000256" key="1">
    <source>
        <dbReference type="ARBA" id="ARBA00012524"/>
    </source>
</evidence>